<sequence length="386" mass="43545">MSWRLCMDSREVYSRLLESEEALAQCMACHQFDDLLSTLKGYTRVEEQGESDPVSALMACNNEEFEPNLPLLLRQWTPVRYEAARKRVIWGVAPIAQDWAPFWDERIATQRARSIIGGIIKPATRIEYLIRHSHLFHEVRPAGFIFHLSRCGSTLVSNLLAVSPAHCVISESSVLTELLLDKDMAKNQKAEALRFLLAAQGLAGGCDQDLIVKWNAWDIGFWPLLRQLYPDSPSVFVIRRPEEILASHQRLAGRHMATTDLSVLSHLVSKVDDAASDVLLSYQMEVLAALMNSMAQSLDSTVLVVDYTELPGAVENRIADHFGVSFSADDRQHLKSRAGQYSKDPSRSFQGDSEDKRRIFSAQDANMISQRLDGLYARLLQARRTR</sequence>
<dbReference type="eggNOG" id="COG1917">
    <property type="taxonomic scope" value="Bacteria"/>
</dbReference>
<keyword evidence="2" id="KW-1185">Reference proteome</keyword>
<dbReference type="HOGENOM" id="CLU_055103_0_0_6"/>
<dbReference type="Proteomes" id="UP000000238">
    <property type="component" value="Chromosome"/>
</dbReference>
<dbReference type="EMBL" id="CP000155">
    <property type="protein sequence ID" value="ABC32709.1"/>
    <property type="molecule type" value="Genomic_DNA"/>
</dbReference>
<gene>
    <name evidence="1" type="ordered locus">HCH_06058</name>
</gene>
<dbReference type="InterPro" id="IPR027417">
    <property type="entry name" value="P-loop_NTPase"/>
</dbReference>
<evidence type="ECO:0000313" key="1">
    <source>
        <dbReference type="EMBL" id="ABC32709.1"/>
    </source>
</evidence>
<organism evidence="1 2">
    <name type="scientific">Hahella chejuensis (strain KCTC 2396)</name>
    <dbReference type="NCBI Taxonomy" id="349521"/>
    <lineage>
        <taxon>Bacteria</taxon>
        <taxon>Pseudomonadati</taxon>
        <taxon>Pseudomonadota</taxon>
        <taxon>Gammaproteobacteria</taxon>
        <taxon>Oceanospirillales</taxon>
        <taxon>Hahellaceae</taxon>
        <taxon>Hahella</taxon>
    </lineage>
</organism>
<name>Q2S9G5_HAHCH</name>
<accession>Q2S9G5</accession>
<protein>
    <recommendedName>
        <fullName evidence="3">Sulfotransferase family protein</fullName>
    </recommendedName>
</protein>
<dbReference type="KEGG" id="hch:HCH_06058"/>
<dbReference type="Gene3D" id="3.40.50.300">
    <property type="entry name" value="P-loop containing nucleotide triphosphate hydrolases"/>
    <property type="match status" value="1"/>
</dbReference>
<reference evidence="1 2" key="1">
    <citation type="journal article" date="2005" name="Nucleic Acids Res.">
        <title>Genomic blueprint of Hahella chejuensis, a marine microbe producing an algicidal agent.</title>
        <authorList>
            <person name="Jeong H."/>
            <person name="Yim J.H."/>
            <person name="Lee C."/>
            <person name="Choi S.-H."/>
            <person name="Park Y.K."/>
            <person name="Yoon S.H."/>
            <person name="Hur C.-G."/>
            <person name="Kang H.-Y."/>
            <person name="Kim D."/>
            <person name="Lee H.H."/>
            <person name="Park K.H."/>
            <person name="Park S.-H."/>
            <person name="Park H.-S."/>
            <person name="Lee H.K."/>
            <person name="Oh T.K."/>
            <person name="Kim J.F."/>
        </authorList>
    </citation>
    <scope>NUCLEOTIDE SEQUENCE [LARGE SCALE GENOMIC DNA]</scope>
    <source>
        <strain evidence="1 2">KCTC 2396</strain>
    </source>
</reference>
<dbReference type="STRING" id="349521.HCH_06058"/>
<evidence type="ECO:0000313" key="2">
    <source>
        <dbReference type="Proteomes" id="UP000000238"/>
    </source>
</evidence>
<evidence type="ECO:0008006" key="3">
    <source>
        <dbReference type="Google" id="ProtNLM"/>
    </source>
</evidence>
<dbReference type="SUPFAM" id="SSF52540">
    <property type="entry name" value="P-loop containing nucleoside triphosphate hydrolases"/>
    <property type="match status" value="1"/>
</dbReference>
<dbReference type="AlphaFoldDB" id="Q2S9G5"/>
<proteinExistence type="predicted"/>